<dbReference type="InterPro" id="IPR029063">
    <property type="entry name" value="SAM-dependent_MTases_sf"/>
</dbReference>
<proteinExistence type="predicted"/>
<organism evidence="1">
    <name type="scientific">Lygus hesperus</name>
    <name type="common">Western plant bug</name>
    <dbReference type="NCBI Taxonomy" id="30085"/>
    <lineage>
        <taxon>Eukaryota</taxon>
        <taxon>Metazoa</taxon>
        <taxon>Ecdysozoa</taxon>
        <taxon>Arthropoda</taxon>
        <taxon>Hexapoda</taxon>
        <taxon>Insecta</taxon>
        <taxon>Pterygota</taxon>
        <taxon>Neoptera</taxon>
        <taxon>Paraneoptera</taxon>
        <taxon>Hemiptera</taxon>
        <taxon>Heteroptera</taxon>
        <taxon>Panheteroptera</taxon>
        <taxon>Cimicomorpha</taxon>
        <taxon>Miridae</taxon>
        <taxon>Mirini</taxon>
        <taxon>Lygus</taxon>
    </lineage>
</organism>
<dbReference type="AlphaFoldDB" id="A0A0K8SI24"/>
<evidence type="ECO:0008006" key="2">
    <source>
        <dbReference type="Google" id="ProtNLM"/>
    </source>
</evidence>
<accession>A0A0K8SI24</accession>
<evidence type="ECO:0000313" key="1">
    <source>
        <dbReference type="EMBL" id="JAG52968.1"/>
    </source>
</evidence>
<dbReference type="Pfam" id="PF10294">
    <property type="entry name" value="Methyltransf_16"/>
    <property type="match status" value="1"/>
</dbReference>
<dbReference type="SUPFAM" id="SSF53335">
    <property type="entry name" value="S-adenosyl-L-methionine-dependent methyltransferases"/>
    <property type="match status" value="1"/>
</dbReference>
<dbReference type="PANTHER" id="PTHR14614">
    <property type="entry name" value="HEPATOCELLULAR CARCINOMA-ASSOCIATED ANTIGEN"/>
    <property type="match status" value="1"/>
</dbReference>
<protein>
    <recommendedName>
        <fullName evidence="2">Methyltransferase-like protein 21D</fullName>
    </recommendedName>
</protein>
<dbReference type="GO" id="GO:0005829">
    <property type="term" value="C:cytosol"/>
    <property type="evidence" value="ECO:0007669"/>
    <property type="project" value="TreeGrafter"/>
</dbReference>
<dbReference type="PANTHER" id="PTHR14614:SF109">
    <property type="entry name" value="RIBOSOMAL LYSINE N-METHYLTRANSFERASE 5"/>
    <property type="match status" value="1"/>
</dbReference>
<dbReference type="InterPro" id="IPR019410">
    <property type="entry name" value="Methyltransf_16"/>
</dbReference>
<sequence>MADRIFLREVNLDMIDKTLLFYQNSVGNVSAVVWDASLVLSKYLNKRSKKSEDWLRDMKVLELGSGLGCAGITAACFGADVILTDLPDVVPQLAKTIELNRIPISEGRGKAVAMELKWGSSVQIQPILDKWNGPPNIILAADCIYYEESLKPLADTIKNLSGLRTEIIISQEIRETGRQQYFLDGFMEYLMADFDLREVHESDQDEVYQSEDIHLYTALKKIAALALGKEIWILQR</sequence>
<name>A0A0K8SI24_LYGHE</name>
<dbReference type="Gene3D" id="3.40.50.150">
    <property type="entry name" value="Vaccinia Virus protein VP39"/>
    <property type="match status" value="1"/>
</dbReference>
<dbReference type="GO" id="GO:0032991">
    <property type="term" value="C:protein-containing complex"/>
    <property type="evidence" value="ECO:0007669"/>
    <property type="project" value="TreeGrafter"/>
</dbReference>
<reference evidence="1" key="1">
    <citation type="submission" date="2014-09" db="EMBL/GenBank/DDBJ databases">
        <authorList>
            <person name="Magalhaes I.L.F."/>
            <person name="Oliveira U."/>
            <person name="Santos F.R."/>
            <person name="Vidigal T.H.D.A."/>
            <person name="Brescovit A.D."/>
            <person name="Santos A.J."/>
        </authorList>
    </citation>
    <scope>NUCLEOTIDE SEQUENCE</scope>
</reference>
<dbReference type="EMBL" id="GBRD01012858">
    <property type="protein sequence ID" value="JAG52968.1"/>
    <property type="molecule type" value="Transcribed_RNA"/>
</dbReference>